<dbReference type="InterPro" id="IPR050900">
    <property type="entry name" value="Transposase_IS3/IS150/IS904"/>
</dbReference>
<organism evidence="2 3">
    <name type="scientific">Acinetobacter stercoris</name>
    <dbReference type="NCBI Taxonomy" id="2126983"/>
    <lineage>
        <taxon>Bacteria</taxon>
        <taxon>Pseudomonadati</taxon>
        <taxon>Pseudomonadota</taxon>
        <taxon>Gammaproteobacteria</taxon>
        <taxon>Moraxellales</taxon>
        <taxon>Moraxellaceae</taxon>
        <taxon>Acinetobacter</taxon>
    </lineage>
</organism>
<dbReference type="FunCoup" id="A0A2U3MZ93">
    <property type="interactions" value="5"/>
</dbReference>
<dbReference type="Proteomes" id="UP000245974">
    <property type="component" value="Unassembled WGS sequence"/>
</dbReference>
<feature type="domain" description="Integrase catalytic" evidence="1">
    <location>
        <begin position="69"/>
        <end position="225"/>
    </location>
</feature>
<protein>
    <submittedName>
        <fullName evidence="2">Integrase core domain protein</fullName>
    </submittedName>
</protein>
<dbReference type="InterPro" id="IPR048020">
    <property type="entry name" value="Transpos_IS3"/>
</dbReference>
<sequence>MYWQHHARLGAPSLVHDMRDIGHNLSERTVGRMLQRLGLKSKVCRKYRHTTDSNHRLPVAPNLLDRQFSVHKPNKVWTTDITYIRTKQGWLYLCVILDLFSRRIISWQTSHRIDRQLVCDTLATAMARQGYPVGVVVHSDQGSQYCFRVFLRIDQAIPSMSRRGNCWDNAVTESFFHTPKGHIIHGSNFATRQEANAALFEYIEVYYNRIRRYSANGWLSPMIFE</sequence>
<dbReference type="Gene3D" id="3.30.420.10">
    <property type="entry name" value="Ribonuclease H-like superfamily/Ribonuclease H"/>
    <property type="match status" value="1"/>
</dbReference>
<dbReference type="EMBL" id="OOGT01000079">
    <property type="protein sequence ID" value="SPL70738.1"/>
    <property type="molecule type" value="Genomic_DNA"/>
</dbReference>
<dbReference type="InterPro" id="IPR001584">
    <property type="entry name" value="Integrase_cat-core"/>
</dbReference>
<dbReference type="PANTHER" id="PTHR46889:SF4">
    <property type="entry name" value="TRANSPOSASE INSO FOR INSERTION SEQUENCE ELEMENT IS911B-RELATED"/>
    <property type="match status" value="1"/>
</dbReference>
<dbReference type="PROSITE" id="PS50994">
    <property type="entry name" value="INTEGRASE"/>
    <property type="match status" value="1"/>
</dbReference>
<dbReference type="GO" id="GO:0015074">
    <property type="term" value="P:DNA integration"/>
    <property type="evidence" value="ECO:0007669"/>
    <property type="project" value="InterPro"/>
</dbReference>
<evidence type="ECO:0000259" key="1">
    <source>
        <dbReference type="PROSITE" id="PS50994"/>
    </source>
</evidence>
<dbReference type="PANTHER" id="PTHR46889">
    <property type="entry name" value="TRANSPOSASE INSF FOR INSERTION SEQUENCE IS3B-RELATED"/>
    <property type="match status" value="1"/>
</dbReference>
<dbReference type="AlphaFoldDB" id="A0A2U3MZ93"/>
<reference evidence="3" key="1">
    <citation type="submission" date="2018-03" db="EMBL/GenBank/DDBJ databases">
        <authorList>
            <person name="Blom J."/>
        </authorList>
    </citation>
    <scope>NUCLEOTIDE SEQUENCE [LARGE SCALE GENOMIC DNA]</scope>
    <source>
        <strain evidence="3">KPC-SM-21</strain>
    </source>
</reference>
<dbReference type="InterPro" id="IPR036397">
    <property type="entry name" value="RNaseH_sf"/>
</dbReference>
<evidence type="ECO:0000313" key="3">
    <source>
        <dbReference type="Proteomes" id="UP000245974"/>
    </source>
</evidence>
<dbReference type="GO" id="GO:0003676">
    <property type="term" value="F:nucleic acid binding"/>
    <property type="evidence" value="ECO:0007669"/>
    <property type="project" value="InterPro"/>
</dbReference>
<name>A0A2U3MZ93_9GAMM</name>
<proteinExistence type="predicted"/>
<evidence type="ECO:0000313" key="2">
    <source>
        <dbReference type="EMBL" id="SPL70738.1"/>
    </source>
</evidence>
<keyword evidence="3" id="KW-1185">Reference proteome</keyword>
<dbReference type="Pfam" id="PF00665">
    <property type="entry name" value="rve"/>
    <property type="match status" value="1"/>
</dbReference>
<dbReference type="InterPro" id="IPR012337">
    <property type="entry name" value="RNaseH-like_sf"/>
</dbReference>
<dbReference type="Pfam" id="PF13333">
    <property type="entry name" value="rve_2"/>
    <property type="match status" value="1"/>
</dbReference>
<gene>
    <name evidence="2" type="ORF">KPC_1916</name>
</gene>
<accession>A0A2U3MZ93</accession>
<dbReference type="NCBIfam" id="NF033516">
    <property type="entry name" value="transpos_IS3"/>
    <property type="match status" value="1"/>
</dbReference>
<dbReference type="InParanoid" id="A0A2U3MZ93"/>
<dbReference type="SUPFAM" id="SSF53098">
    <property type="entry name" value="Ribonuclease H-like"/>
    <property type="match status" value="1"/>
</dbReference>